<evidence type="ECO:0000313" key="1">
    <source>
        <dbReference type="EMBL" id="KAK0599777.1"/>
    </source>
</evidence>
<dbReference type="Proteomes" id="UP001168877">
    <property type="component" value="Unassembled WGS sequence"/>
</dbReference>
<comment type="caution">
    <text evidence="1">The sequence shown here is derived from an EMBL/GenBank/DDBJ whole genome shotgun (WGS) entry which is preliminary data.</text>
</comment>
<dbReference type="EMBL" id="JAUESC010000003">
    <property type="protein sequence ID" value="KAK0599777.1"/>
    <property type="molecule type" value="Genomic_DNA"/>
</dbReference>
<dbReference type="AlphaFoldDB" id="A0AA39T0I7"/>
<reference evidence="1" key="1">
    <citation type="journal article" date="2022" name="Plant J.">
        <title>Strategies of tolerance reflected in two North American maple genomes.</title>
        <authorList>
            <person name="McEvoy S.L."/>
            <person name="Sezen U.U."/>
            <person name="Trouern-Trend A."/>
            <person name="McMahon S.M."/>
            <person name="Schaberg P.G."/>
            <person name="Yang J."/>
            <person name="Wegrzyn J.L."/>
            <person name="Swenson N.G."/>
        </authorList>
    </citation>
    <scope>NUCLEOTIDE SEQUENCE</scope>
    <source>
        <strain evidence="1">NS2018</strain>
    </source>
</reference>
<protein>
    <submittedName>
        <fullName evidence="1">Uncharacterized protein</fullName>
    </submittedName>
</protein>
<sequence length="222" mass="24150">MSSSEEVKGSRMGDVGMRDSASVEMAGDDGVDKMNDQHVGTDELGVGLEACSYPKSITKGKEVDVSCVTGLTTLLHGSVHGAVMEHISTKEVKTCGDGKVDICYADMTGFLKIWLAKLVLKRGNGKSGLGQVGEGSSLASIGRKTHSAHFSLHFEWCWVAPSWYSAESVFTSPLSLSLSLDLVLILLCKACYESNIEALVVYEVRKIMEISKRKFFLRWSMV</sequence>
<reference evidence="1" key="2">
    <citation type="submission" date="2023-06" db="EMBL/GenBank/DDBJ databases">
        <authorList>
            <person name="Swenson N.G."/>
            <person name="Wegrzyn J.L."/>
            <person name="Mcevoy S.L."/>
        </authorList>
    </citation>
    <scope>NUCLEOTIDE SEQUENCE</scope>
    <source>
        <strain evidence="1">NS2018</strain>
        <tissue evidence="1">Leaf</tissue>
    </source>
</reference>
<proteinExistence type="predicted"/>
<gene>
    <name evidence="1" type="ORF">LWI29_008511</name>
</gene>
<name>A0AA39T0I7_ACESA</name>
<evidence type="ECO:0000313" key="2">
    <source>
        <dbReference type="Proteomes" id="UP001168877"/>
    </source>
</evidence>
<accession>A0AA39T0I7</accession>
<keyword evidence="2" id="KW-1185">Reference proteome</keyword>
<organism evidence="1 2">
    <name type="scientific">Acer saccharum</name>
    <name type="common">Sugar maple</name>
    <dbReference type="NCBI Taxonomy" id="4024"/>
    <lineage>
        <taxon>Eukaryota</taxon>
        <taxon>Viridiplantae</taxon>
        <taxon>Streptophyta</taxon>
        <taxon>Embryophyta</taxon>
        <taxon>Tracheophyta</taxon>
        <taxon>Spermatophyta</taxon>
        <taxon>Magnoliopsida</taxon>
        <taxon>eudicotyledons</taxon>
        <taxon>Gunneridae</taxon>
        <taxon>Pentapetalae</taxon>
        <taxon>rosids</taxon>
        <taxon>malvids</taxon>
        <taxon>Sapindales</taxon>
        <taxon>Sapindaceae</taxon>
        <taxon>Hippocastanoideae</taxon>
        <taxon>Acereae</taxon>
        <taxon>Acer</taxon>
    </lineage>
</organism>